<evidence type="ECO:0000256" key="2">
    <source>
        <dbReference type="PROSITE-ProRule" id="PRU00335"/>
    </source>
</evidence>
<dbReference type="InterPro" id="IPR001647">
    <property type="entry name" value="HTH_TetR"/>
</dbReference>
<evidence type="ECO:0000259" key="4">
    <source>
        <dbReference type="PROSITE" id="PS50977"/>
    </source>
</evidence>
<feature type="compositionally biased region" description="Basic residues" evidence="3">
    <location>
        <begin position="251"/>
        <end position="262"/>
    </location>
</feature>
<dbReference type="eggNOG" id="COG1309">
    <property type="taxonomic scope" value="Bacteria"/>
</dbReference>
<dbReference type="KEGG" id="pdx:Psed_1568"/>
<feature type="region of interest" description="Disordered" evidence="3">
    <location>
        <begin position="239"/>
        <end position="262"/>
    </location>
</feature>
<dbReference type="PROSITE" id="PS50977">
    <property type="entry name" value="HTH_TETR_2"/>
    <property type="match status" value="1"/>
</dbReference>
<dbReference type="Proteomes" id="UP000007809">
    <property type="component" value="Chromosome"/>
</dbReference>
<dbReference type="SUPFAM" id="SSF46689">
    <property type="entry name" value="Homeodomain-like"/>
    <property type="match status" value="1"/>
</dbReference>
<dbReference type="HOGENOM" id="CLU_092792_1_0_11"/>
<feature type="compositionally biased region" description="Basic and acidic residues" evidence="3">
    <location>
        <begin position="239"/>
        <end position="250"/>
    </location>
</feature>
<dbReference type="PANTHER" id="PTHR30055:SF226">
    <property type="entry name" value="HTH-TYPE TRANSCRIPTIONAL REGULATOR PKSA"/>
    <property type="match status" value="1"/>
</dbReference>
<evidence type="ECO:0000313" key="5">
    <source>
        <dbReference type="EMBL" id="AEA23806.1"/>
    </source>
</evidence>
<reference evidence="5 6" key="1">
    <citation type="journal article" date="2011" name="J. Bacteriol.">
        <title>Genome sequence of the 1,4-dioxane-degrading Pseudonocardia dioxanivorans strain CB1190.</title>
        <authorList>
            <person name="Sales C.M."/>
            <person name="Mahendra S."/>
            <person name="Grostern A."/>
            <person name="Parales R.E."/>
            <person name="Goodwin L.A."/>
            <person name="Woyke T."/>
            <person name="Nolan M."/>
            <person name="Lapidus A."/>
            <person name="Chertkov O."/>
            <person name="Ovchinnikova G."/>
            <person name="Sczyrba A."/>
            <person name="Alvarez-Cohen L."/>
        </authorList>
    </citation>
    <scope>NUCLEOTIDE SEQUENCE [LARGE SCALE GENOMIC DNA]</scope>
    <source>
        <strain evidence="6">ATCC 55486 / DSM 44775 / JCM 13855 / CB1190</strain>
    </source>
</reference>
<dbReference type="GO" id="GO:0003700">
    <property type="term" value="F:DNA-binding transcription factor activity"/>
    <property type="evidence" value="ECO:0007669"/>
    <property type="project" value="TreeGrafter"/>
</dbReference>
<dbReference type="PANTHER" id="PTHR30055">
    <property type="entry name" value="HTH-TYPE TRANSCRIPTIONAL REGULATOR RUTR"/>
    <property type="match status" value="1"/>
</dbReference>
<dbReference type="RefSeq" id="WP_013673738.1">
    <property type="nucleotide sequence ID" value="NC_015312.1"/>
</dbReference>
<dbReference type="InterPro" id="IPR050109">
    <property type="entry name" value="HTH-type_TetR-like_transc_reg"/>
</dbReference>
<keyword evidence="6" id="KW-1185">Reference proteome</keyword>
<keyword evidence="1 2" id="KW-0238">DNA-binding</keyword>
<proteinExistence type="predicted"/>
<protein>
    <submittedName>
        <fullName evidence="5">Regulatory protein TetR</fullName>
    </submittedName>
</protein>
<dbReference type="OrthoDB" id="6637160at2"/>
<feature type="DNA-binding region" description="H-T-H motif" evidence="2">
    <location>
        <begin position="36"/>
        <end position="55"/>
    </location>
</feature>
<dbReference type="Gene3D" id="1.10.357.10">
    <property type="entry name" value="Tetracycline Repressor, domain 2"/>
    <property type="match status" value="1"/>
</dbReference>
<dbReference type="GO" id="GO:0000976">
    <property type="term" value="F:transcription cis-regulatory region binding"/>
    <property type="evidence" value="ECO:0007669"/>
    <property type="project" value="TreeGrafter"/>
</dbReference>
<evidence type="ECO:0000313" key="6">
    <source>
        <dbReference type="Proteomes" id="UP000007809"/>
    </source>
</evidence>
<feature type="domain" description="HTH tetR-type" evidence="4">
    <location>
        <begin position="13"/>
        <end position="73"/>
    </location>
</feature>
<accession>F4CVI6</accession>
<evidence type="ECO:0000256" key="3">
    <source>
        <dbReference type="SAM" id="MobiDB-lite"/>
    </source>
</evidence>
<gene>
    <name evidence="5" type="ordered locus">Psed_1568</name>
</gene>
<evidence type="ECO:0000256" key="1">
    <source>
        <dbReference type="ARBA" id="ARBA00023125"/>
    </source>
</evidence>
<dbReference type="InterPro" id="IPR009057">
    <property type="entry name" value="Homeodomain-like_sf"/>
</dbReference>
<organism evidence="5 6">
    <name type="scientific">Pseudonocardia dioxanivorans (strain ATCC 55486 / DSM 44775 / JCM 13855 / CB1190)</name>
    <dbReference type="NCBI Taxonomy" id="675635"/>
    <lineage>
        <taxon>Bacteria</taxon>
        <taxon>Bacillati</taxon>
        <taxon>Actinomycetota</taxon>
        <taxon>Actinomycetes</taxon>
        <taxon>Pseudonocardiales</taxon>
        <taxon>Pseudonocardiaceae</taxon>
        <taxon>Pseudonocardia</taxon>
    </lineage>
</organism>
<sequence length="262" mass="28185">MTFQRARSPEQRAERRRSILDTASVMLAEMPVADVTLNELARRVGLAKSNVLRYFDSREAVLLELLHAALQEWLDALRSDLPAAVDSTGPAERAEQLATALGASLRGRPVLCDLLAAQASVLEHNVSPDVAARFKRTSLGDLGTLADVVAGVLPELGEDAVAFAAAALMAAGAVWSHSCPSQAMRAAYEADPSLAVLALPLDETLRTLFAVLLAGLLDRRARGLPAGVPEPWHVVRAHDSTHRHDSAHRHDGTHRRNGTKTQ</sequence>
<dbReference type="InterPro" id="IPR041483">
    <property type="entry name" value="TetR_C_34"/>
</dbReference>
<name>F4CVI6_PSEUX</name>
<dbReference type="EMBL" id="CP002593">
    <property type="protein sequence ID" value="AEA23806.1"/>
    <property type="molecule type" value="Genomic_DNA"/>
</dbReference>
<dbReference type="STRING" id="675635.Psed_1568"/>
<dbReference type="Pfam" id="PF00440">
    <property type="entry name" value="TetR_N"/>
    <property type="match status" value="1"/>
</dbReference>
<dbReference type="AlphaFoldDB" id="F4CVI6"/>
<dbReference type="Pfam" id="PF17929">
    <property type="entry name" value="TetR_C_34"/>
    <property type="match status" value="1"/>
</dbReference>